<evidence type="ECO:0000256" key="1">
    <source>
        <dbReference type="SAM" id="MobiDB-lite"/>
    </source>
</evidence>
<gene>
    <name evidence="2" type="ORF">THAOC_01578</name>
</gene>
<evidence type="ECO:0000313" key="3">
    <source>
        <dbReference type="Proteomes" id="UP000266841"/>
    </source>
</evidence>
<accession>K0TGX9</accession>
<feature type="compositionally biased region" description="Low complexity" evidence="1">
    <location>
        <begin position="1"/>
        <end position="16"/>
    </location>
</feature>
<feature type="region of interest" description="Disordered" evidence="1">
    <location>
        <begin position="1"/>
        <end position="81"/>
    </location>
</feature>
<name>K0TGX9_THAOC</name>
<dbReference type="AlphaFoldDB" id="K0TGX9"/>
<evidence type="ECO:0000313" key="2">
    <source>
        <dbReference type="EMBL" id="EJK76650.1"/>
    </source>
</evidence>
<sequence length="174" mass="18649">MAAASALSSSSASDSSNVPLDDEYDDVKRASPCASTDDAGRRAALHRMERMEPSSEERTPAWNKIRGRNDGSDARLAGPDGRVGGRQMLKDGTEFFLTLLSESLDGSKAFVAESVLSLTAWSVLCALFTGWLAELANDGVSWAERWLEHIQECGSAIGLLGEARRNGVDISSEP</sequence>
<protein>
    <submittedName>
        <fullName evidence="2">Uncharacterized protein</fullName>
    </submittedName>
</protein>
<comment type="caution">
    <text evidence="2">The sequence shown here is derived from an EMBL/GenBank/DDBJ whole genome shotgun (WGS) entry which is preliminary data.</text>
</comment>
<organism evidence="2 3">
    <name type="scientific">Thalassiosira oceanica</name>
    <name type="common">Marine diatom</name>
    <dbReference type="NCBI Taxonomy" id="159749"/>
    <lineage>
        <taxon>Eukaryota</taxon>
        <taxon>Sar</taxon>
        <taxon>Stramenopiles</taxon>
        <taxon>Ochrophyta</taxon>
        <taxon>Bacillariophyta</taxon>
        <taxon>Coscinodiscophyceae</taxon>
        <taxon>Thalassiosirophycidae</taxon>
        <taxon>Thalassiosirales</taxon>
        <taxon>Thalassiosiraceae</taxon>
        <taxon>Thalassiosira</taxon>
    </lineage>
</organism>
<reference evidence="2 3" key="1">
    <citation type="journal article" date="2012" name="Genome Biol.">
        <title>Genome and low-iron response of an oceanic diatom adapted to chronic iron limitation.</title>
        <authorList>
            <person name="Lommer M."/>
            <person name="Specht M."/>
            <person name="Roy A.S."/>
            <person name="Kraemer L."/>
            <person name="Andreson R."/>
            <person name="Gutowska M.A."/>
            <person name="Wolf J."/>
            <person name="Bergner S.V."/>
            <person name="Schilhabel M.B."/>
            <person name="Klostermeier U.C."/>
            <person name="Beiko R.G."/>
            <person name="Rosenstiel P."/>
            <person name="Hippler M."/>
            <person name="Laroche J."/>
        </authorList>
    </citation>
    <scope>NUCLEOTIDE SEQUENCE [LARGE SCALE GENOMIC DNA]</scope>
    <source>
        <strain evidence="2 3">CCMP1005</strain>
    </source>
</reference>
<dbReference type="Proteomes" id="UP000266841">
    <property type="component" value="Unassembled WGS sequence"/>
</dbReference>
<proteinExistence type="predicted"/>
<keyword evidence="3" id="KW-1185">Reference proteome</keyword>
<feature type="compositionally biased region" description="Basic and acidic residues" evidence="1">
    <location>
        <begin position="38"/>
        <end position="59"/>
    </location>
</feature>
<dbReference type="EMBL" id="AGNL01001890">
    <property type="protein sequence ID" value="EJK76650.1"/>
    <property type="molecule type" value="Genomic_DNA"/>
</dbReference>